<name>A0AAU7DZ19_9RHAB</name>
<evidence type="ECO:0000313" key="2">
    <source>
        <dbReference type="EMBL" id="XBH23532.1"/>
    </source>
</evidence>
<feature type="compositionally biased region" description="Basic residues" evidence="1">
    <location>
        <begin position="222"/>
        <end position="233"/>
    </location>
</feature>
<accession>A0AAU7DZ19</accession>
<gene>
    <name evidence="2" type="primary">M</name>
</gene>
<dbReference type="EMBL" id="PP711314">
    <property type="protein sequence ID" value="XBH23532.1"/>
    <property type="molecule type" value="Viral_cRNA"/>
</dbReference>
<proteinExistence type="predicted"/>
<reference evidence="2" key="1">
    <citation type="journal article" date="2024" name="Pathogens">
        <title>Novel Betanucleorhabdoviruses Infecting Elderberry (Sambucus nigra L.): Genome Characterization and Genetic Variability.</title>
        <authorList>
            <person name="Safarova D."/>
            <person name="Candresse T."/>
            <person name="Veselska J."/>
            <person name="Navratil M."/>
        </authorList>
    </citation>
    <scope>NUCLEOTIDE SEQUENCE</scope>
    <source>
        <strain evidence="2">B78-29</strain>
    </source>
</reference>
<feature type="region of interest" description="Disordered" evidence="1">
    <location>
        <begin position="188"/>
        <end position="278"/>
    </location>
</feature>
<evidence type="ECO:0000256" key="1">
    <source>
        <dbReference type="SAM" id="MobiDB-lite"/>
    </source>
</evidence>
<protein>
    <submittedName>
        <fullName evidence="2">Matrix protein</fullName>
    </submittedName>
</protein>
<reference evidence="2" key="2">
    <citation type="submission" date="2024-04" db="EMBL/GenBank/DDBJ databases">
        <authorList>
            <person name="Safarova D."/>
        </authorList>
    </citation>
    <scope>NUCLEOTIDE SEQUENCE</scope>
    <source>
        <strain evidence="2">B78-29</strain>
    </source>
</reference>
<organism evidence="2">
    <name type="scientific">Sambucus betanucleorhabdovirus 4</name>
    <dbReference type="NCBI Taxonomy" id="3141832"/>
    <lineage>
        <taxon>Viruses</taxon>
        <taxon>Riboviria</taxon>
        <taxon>Orthornavirae</taxon>
        <taxon>Negarnaviricota</taxon>
        <taxon>Haploviricotina</taxon>
        <taxon>Monjiviricetes</taxon>
        <taxon>Mononegavirales</taxon>
        <taxon>Rhabdoviridae</taxon>
        <taxon>Betarhabdovirinae</taxon>
        <taxon>Betanucleorhabdovirus</taxon>
    </lineage>
</organism>
<sequence length="278" mass="30651">MIPASFSVKGYAAITFKEAKENMDSSTIWTTIMKINKYYPEKTQLYFSTTRGGQDKTAIDDPLTSSAIFDMIKGCVDTCQIKESKGSSISLLLGSCYEYKVPFGITSDDTGHKSIILTLPFPMAGCYAVSAAFDGSIKRGGFREHYMVSIDLDIYIGKLDESQYHQSLAKGVQVYPFKLNHPEYYTRADSSESEFTTDQSEEEEPSTPKAGKQPQRSAAYNPKKKGITKKKRPSGINRRLLEAFTAVAGQSTKTNTRHDDGPTATNPPEAINNPTPAT</sequence>